<dbReference type="OrthoDB" id="9811073at2"/>
<dbReference type="EC" id="2.7.7.7" evidence="2"/>
<keyword evidence="2" id="KW-0808">Transferase</keyword>
<organism evidence="2 3">
    <name type="scientific">Roseovarius faecimaris</name>
    <dbReference type="NCBI Taxonomy" id="2494550"/>
    <lineage>
        <taxon>Bacteria</taxon>
        <taxon>Pseudomonadati</taxon>
        <taxon>Pseudomonadota</taxon>
        <taxon>Alphaproteobacteria</taxon>
        <taxon>Rhodobacterales</taxon>
        <taxon>Roseobacteraceae</taxon>
        <taxon>Roseovarius</taxon>
    </lineage>
</organism>
<dbReference type="InterPro" id="IPR003593">
    <property type="entry name" value="AAA+_ATPase"/>
</dbReference>
<dbReference type="Pfam" id="PF13177">
    <property type="entry name" value="DNA_pol3_delta2"/>
    <property type="match status" value="1"/>
</dbReference>
<keyword evidence="2" id="KW-0548">Nucleotidyltransferase</keyword>
<dbReference type="SUPFAM" id="SSF52540">
    <property type="entry name" value="P-loop containing nucleoside triphosphate hydrolases"/>
    <property type="match status" value="1"/>
</dbReference>
<dbReference type="RefSeq" id="WP_157707585.1">
    <property type="nucleotide sequence ID" value="NZ_CP034348.1"/>
</dbReference>
<dbReference type="AlphaFoldDB" id="A0A6I6ISN6"/>
<dbReference type="GO" id="GO:0006261">
    <property type="term" value="P:DNA-templated DNA replication"/>
    <property type="evidence" value="ECO:0007669"/>
    <property type="project" value="TreeGrafter"/>
</dbReference>
<dbReference type="NCBIfam" id="NF005677">
    <property type="entry name" value="PRK07471.1"/>
    <property type="match status" value="1"/>
</dbReference>
<dbReference type="KEGG" id="rom:EI983_11715"/>
<dbReference type="PANTHER" id="PTHR11669:SF8">
    <property type="entry name" value="DNA POLYMERASE III SUBUNIT DELTA"/>
    <property type="match status" value="1"/>
</dbReference>
<dbReference type="InterPro" id="IPR027417">
    <property type="entry name" value="P-loop_NTPase"/>
</dbReference>
<dbReference type="EMBL" id="CP034348">
    <property type="protein sequence ID" value="QGX98903.1"/>
    <property type="molecule type" value="Genomic_DNA"/>
</dbReference>
<protein>
    <submittedName>
        <fullName evidence="2">DNA polymerase III subunit delta</fullName>
        <ecNumber evidence="2">2.7.7.7</ecNumber>
    </submittedName>
</protein>
<dbReference type="Proteomes" id="UP000428330">
    <property type="component" value="Chromosome"/>
</dbReference>
<feature type="domain" description="AAA+ ATPase" evidence="1">
    <location>
        <begin position="42"/>
        <end position="216"/>
    </location>
</feature>
<dbReference type="GO" id="GO:0003887">
    <property type="term" value="F:DNA-directed DNA polymerase activity"/>
    <property type="evidence" value="ECO:0007669"/>
    <property type="project" value="UniProtKB-EC"/>
</dbReference>
<reference evidence="3" key="1">
    <citation type="submission" date="2018-12" db="EMBL/GenBank/DDBJ databases">
        <title>Complete genome sequence of Roseovarius sp. MME-070.</title>
        <authorList>
            <person name="Nam Y.-D."/>
            <person name="Kang J."/>
            <person name="Chung W.-H."/>
            <person name="Park Y.S."/>
        </authorList>
    </citation>
    <scope>NUCLEOTIDE SEQUENCE [LARGE SCALE GENOMIC DNA]</scope>
    <source>
        <strain evidence="3">MME-070</strain>
    </source>
</reference>
<dbReference type="GO" id="GO:0009360">
    <property type="term" value="C:DNA polymerase III complex"/>
    <property type="evidence" value="ECO:0007669"/>
    <property type="project" value="TreeGrafter"/>
</dbReference>
<evidence type="ECO:0000313" key="2">
    <source>
        <dbReference type="EMBL" id="QGX98903.1"/>
    </source>
</evidence>
<accession>A0A6I6ISN6</accession>
<gene>
    <name evidence="2" type="ORF">EI983_11715</name>
</gene>
<dbReference type="SMART" id="SM00382">
    <property type="entry name" value="AAA"/>
    <property type="match status" value="1"/>
</dbReference>
<name>A0A6I6ISN6_9RHOB</name>
<dbReference type="Gene3D" id="3.40.50.300">
    <property type="entry name" value="P-loop containing nucleotide triphosphate hydrolases"/>
    <property type="match status" value="1"/>
</dbReference>
<evidence type="ECO:0000313" key="3">
    <source>
        <dbReference type="Proteomes" id="UP000428330"/>
    </source>
</evidence>
<proteinExistence type="predicted"/>
<sequence>MSDTAPEPDRVEGAPHPRETLQLYGQDAAQAAFLDAYNTGRLHHGWLLTGPRGVGKATLAWRIARFLLATPEAQEGGLFGDAPPRPTSLDISPDHPVARRIAAGSDPGLHLLRRGGAGTTERDRQKNFEEGKFSAFIRVDEIRELARFIHLSAVDAGRRVVIVDAADEMNTAAANALLKMLEEPPERTTLLLVSHQPARLLPTIRSRCRALRLAPLSPPDLNAALVQAGVGDALPDALAELAAGSVGNALRLTHQGGLALYQELLAILASLPRLDRPRALKLADAVSARGAGEMPDLLFTLTDLALARLARSGATGTPPAVEAAPGEAATFARLAPDAHTARKWADLAQQITARARQGRAVNLDPAALVLDMVFQMQSTAVR</sequence>
<dbReference type="PANTHER" id="PTHR11669">
    <property type="entry name" value="REPLICATION FACTOR C / DNA POLYMERASE III GAMMA-TAU SUBUNIT"/>
    <property type="match status" value="1"/>
</dbReference>
<keyword evidence="3" id="KW-1185">Reference proteome</keyword>
<dbReference type="InterPro" id="IPR050238">
    <property type="entry name" value="DNA_Rep/Repair_Clamp_Loader"/>
</dbReference>
<evidence type="ECO:0000259" key="1">
    <source>
        <dbReference type="SMART" id="SM00382"/>
    </source>
</evidence>